<feature type="repeat" description="TPR" evidence="11">
    <location>
        <begin position="344"/>
        <end position="377"/>
    </location>
</feature>
<dbReference type="STRING" id="334426.A0A158PJP9"/>
<feature type="repeat" description="TPR" evidence="11">
    <location>
        <begin position="218"/>
        <end position="251"/>
    </location>
</feature>
<dbReference type="GO" id="GO:0019894">
    <property type="term" value="F:kinesin binding"/>
    <property type="evidence" value="ECO:0007669"/>
    <property type="project" value="TreeGrafter"/>
</dbReference>
<name>A0A158PJP9_ANGCS</name>
<comment type="function">
    <text evidence="12">Kinesin is a microtubule-associated force-producing protein that play a role in organelle transport.</text>
</comment>
<evidence type="ECO:0000256" key="11">
    <source>
        <dbReference type="PROSITE-ProRule" id="PRU00339"/>
    </source>
</evidence>
<comment type="similarity">
    <text evidence="2 12">Belongs to the kinesin light chain family.</text>
</comment>
<dbReference type="PRINTS" id="PR00381">
    <property type="entry name" value="KINESINLIGHT"/>
</dbReference>
<dbReference type="PROSITE" id="PS01160">
    <property type="entry name" value="KINESIN_LIGHT"/>
    <property type="match status" value="1"/>
</dbReference>
<evidence type="ECO:0000256" key="14">
    <source>
        <dbReference type="SAM" id="MobiDB-lite"/>
    </source>
</evidence>
<evidence type="ECO:0000256" key="2">
    <source>
        <dbReference type="ARBA" id="ARBA00009622"/>
    </source>
</evidence>
<dbReference type="Proteomes" id="UP000267027">
    <property type="component" value="Unassembled WGS sequence"/>
</dbReference>
<evidence type="ECO:0000256" key="4">
    <source>
        <dbReference type="ARBA" id="ARBA00022701"/>
    </source>
</evidence>
<organism evidence="17">
    <name type="scientific">Angiostrongylus costaricensis</name>
    <name type="common">Nematode worm</name>
    <dbReference type="NCBI Taxonomy" id="334426"/>
    <lineage>
        <taxon>Eukaryota</taxon>
        <taxon>Metazoa</taxon>
        <taxon>Ecdysozoa</taxon>
        <taxon>Nematoda</taxon>
        <taxon>Chromadorea</taxon>
        <taxon>Rhabditida</taxon>
        <taxon>Rhabditina</taxon>
        <taxon>Rhabditomorpha</taxon>
        <taxon>Strongyloidea</taxon>
        <taxon>Metastrongylidae</taxon>
        <taxon>Angiostrongylus</taxon>
    </lineage>
</organism>
<evidence type="ECO:0000256" key="10">
    <source>
        <dbReference type="ARBA" id="ARBA00067974"/>
    </source>
</evidence>
<dbReference type="InterPro" id="IPR002151">
    <property type="entry name" value="Kinesin_light"/>
</dbReference>
<dbReference type="GO" id="GO:0007018">
    <property type="term" value="P:microtubule-based movement"/>
    <property type="evidence" value="ECO:0007669"/>
    <property type="project" value="TreeGrafter"/>
</dbReference>
<dbReference type="PANTHER" id="PTHR45783:SF3">
    <property type="entry name" value="KINESIN LIGHT CHAIN"/>
    <property type="match status" value="1"/>
</dbReference>
<keyword evidence="3 12" id="KW-0963">Cytoplasm</keyword>
<evidence type="ECO:0000256" key="8">
    <source>
        <dbReference type="ARBA" id="ARBA00023175"/>
    </source>
</evidence>
<dbReference type="Pfam" id="PF13374">
    <property type="entry name" value="TPR_10"/>
    <property type="match status" value="2"/>
</dbReference>
<feature type="compositionally biased region" description="Polar residues" evidence="14">
    <location>
        <begin position="141"/>
        <end position="153"/>
    </location>
</feature>
<dbReference type="OMA" id="AGHMETI"/>
<feature type="coiled-coil region" evidence="13">
    <location>
        <begin position="96"/>
        <end position="123"/>
    </location>
</feature>
<keyword evidence="8 12" id="KW-0505">Motor protein</keyword>
<feature type="region of interest" description="Disordered" evidence="14">
    <location>
        <begin position="138"/>
        <end position="164"/>
    </location>
</feature>
<keyword evidence="7 13" id="KW-0175">Coiled coil</keyword>
<evidence type="ECO:0000256" key="6">
    <source>
        <dbReference type="ARBA" id="ARBA00022803"/>
    </source>
</evidence>
<dbReference type="AlphaFoldDB" id="A0A158PJP9"/>
<evidence type="ECO:0000256" key="1">
    <source>
        <dbReference type="ARBA" id="ARBA00004245"/>
    </source>
</evidence>
<gene>
    <name evidence="15" type="ORF">ACOC_LOCUS9044</name>
</gene>
<sequence>MSNMTQEDVATGLRTVQQGLEALRDEHGTVCTTLESSLKGISEDEAPIPREKHHQISDNVTNISTGLEEVTVGAIHLFKAQRRRLCQENAWLRDELSSTQIKLQTSEQRVATLEEENKHLKYMNSIKQFDDDIQNDMKSAPSETNVPSTNDTLQDLGFGPEDEEDLQSSFSTFIWSCGEALQVIQYASQGRYEVAVPLCKQALEDLEKTSGHDHPDVATMLNILALVYRDQNKYKEAANLLNEALAIREKCLGENHSAVAATLNNLAVLYGKRGKFKDAEPLCKRALEIREKVLGHDNPDVAKQLNNLALLCQNQGKYEEVEQYYKRALEIYESKLGPDDPNVAKTKNNLSSAYLKQGKYKEAEELYKQILTRAHEREFGKIGENNKPIWQIAEDREAIKQKGGTDAGPIAYHDHGGWHKAAKVDSPTVTTTLKNLGALYRRQGKYEAAETLEDVALRAKKQVRSTFCRS</sequence>
<dbReference type="WBParaSite" id="ACOC_0000904301-mRNA-1">
    <property type="protein sequence ID" value="ACOC_0000904301-mRNA-1"/>
    <property type="gene ID" value="ACOC_0000904301"/>
</dbReference>
<comment type="subcellular location">
    <subcellularLocation>
        <location evidence="1 12">Cytoplasm</location>
        <location evidence="1 12">Cytoskeleton</location>
    </subcellularLocation>
</comment>
<dbReference type="EMBL" id="UYYA01004241">
    <property type="protein sequence ID" value="VDM60629.1"/>
    <property type="molecule type" value="Genomic_DNA"/>
</dbReference>
<comment type="subunit">
    <text evidence="12">Oligomeric complex composed of two heavy chains and two light chains.</text>
</comment>
<feature type="repeat" description="TPR" evidence="11">
    <location>
        <begin position="302"/>
        <end position="335"/>
    </location>
</feature>
<keyword evidence="9 12" id="KW-0206">Cytoskeleton</keyword>
<dbReference type="PROSITE" id="PS50005">
    <property type="entry name" value="TPR"/>
    <property type="match status" value="3"/>
</dbReference>
<dbReference type="InterPro" id="IPR011990">
    <property type="entry name" value="TPR-like_helical_dom_sf"/>
</dbReference>
<evidence type="ECO:0000256" key="9">
    <source>
        <dbReference type="ARBA" id="ARBA00023212"/>
    </source>
</evidence>
<dbReference type="InterPro" id="IPR019734">
    <property type="entry name" value="TPR_rpt"/>
</dbReference>
<dbReference type="GO" id="GO:0005874">
    <property type="term" value="C:microtubule"/>
    <property type="evidence" value="ECO:0007669"/>
    <property type="project" value="UniProtKB-UniRule"/>
</dbReference>
<keyword evidence="16" id="KW-1185">Reference proteome</keyword>
<evidence type="ECO:0000313" key="15">
    <source>
        <dbReference type="EMBL" id="VDM60629.1"/>
    </source>
</evidence>
<dbReference type="InterPro" id="IPR015792">
    <property type="entry name" value="Kinesin_light_repeat"/>
</dbReference>
<dbReference type="SUPFAM" id="SSF48452">
    <property type="entry name" value="TPR-like"/>
    <property type="match status" value="1"/>
</dbReference>
<evidence type="ECO:0000256" key="3">
    <source>
        <dbReference type="ARBA" id="ARBA00022490"/>
    </source>
</evidence>
<evidence type="ECO:0000256" key="7">
    <source>
        <dbReference type="ARBA" id="ARBA00023054"/>
    </source>
</evidence>
<dbReference type="FunFam" id="1.25.40.10:FF:000003">
    <property type="entry name" value="kinesin light chain isoform X1"/>
    <property type="match status" value="1"/>
</dbReference>
<dbReference type="GO" id="GO:0005871">
    <property type="term" value="C:kinesin complex"/>
    <property type="evidence" value="ECO:0007669"/>
    <property type="project" value="UniProtKB-UniRule"/>
</dbReference>
<dbReference type="Pfam" id="PF13424">
    <property type="entry name" value="TPR_12"/>
    <property type="match status" value="2"/>
</dbReference>
<keyword evidence="4 12" id="KW-0493">Microtubule</keyword>
<evidence type="ECO:0000256" key="13">
    <source>
        <dbReference type="SAM" id="Coils"/>
    </source>
</evidence>
<dbReference type="SMART" id="SM00028">
    <property type="entry name" value="TPR"/>
    <property type="match status" value="5"/>
</dbReference>
<dbReference type="Gene3D" id="1.25.40.10">
    <property type="entry name" value="Tetratricopeptide repeat domain"/>
    <property type="match status" value="1"/>
</dbReference>
<evidence type="ECO:0000313" key="17">
    <source>
        <dbReference type="WBParaSite" id="ACOC_0000904301-mRNA-1"/>
    </source>
</evidence>
<protein>
    <recommendedName>
        <fullName evidence="10 12">Kinesin light chain</fullName>
    </recommendedName>
</protein>
<reference evidence="15 16" key="2">
    <citation type="submission" date="2018-11" db="EMBL/GenBank/DDBJ databases">
        <authorList>
            <consortium name="Pathogen Informatics"/>
        </authorList>
    </citation>
    <scope>NUCLEOTIDE SEQUENCE [LARGE SCALE GENOMIC DNA]</scope>
    <source>
        <strain evidence="15 16">Costa Rica</strain>
    </source>
</reference>
<reference evidence="17" key="1">
    <citation type="submission" date="2016-04" db="UniProtKB">
        <authorList>
            <consortium name="WormBaseParasite"/>
        </authorList>
    </citation>
    <scope>IDENTIFICATION</scope>
</reference>
<dbReference type="OrthoDB" id="413723at2759"/>
<dbReference type="GO" id="GO:0005737">
    <property type="term" value="C:cytoplasm"/>
    <property type="evidence" value="ECO:0007669"/>
    <property type="project" value="TreeGrafter"/>
</dbReference>
<keyword evidence="5" id="KW-0677">Repeat</keyword>
<proteinExistence type="inferred from homology"/>
<evidence type="ECO:0000313" key="16">
    <source>
        <dbReference type="Proteomes" id="UP000267027"/>
    </source>
</evidence>
<accession>A0A158PJP9</accession>
<dbReference type="PANTHER" id="PTHR45783">
    <property type="entry name" value="KINESIN LIGHT CHAIN"/>
    <property type="match status" value="1"/>
</dbReference>
<keyword evidence="6 11" id="KW-0802">TPR repeat</keyword>
<evidence type="ECO:0000256" key="5">
    <source>
        <dbReference type="ARBA" id="ARBA00022737"/>
    </source>
</evidence>
<evidence type="ECO:0000256" key="12">
    <source>
        <dbReference type="RuleBase" id="RU367020"/>
    </source>
</evidence>